<evidence type="ECO:0000313" key="3">
    <source>
        <dbReference type="Proteomes" id="UP000698752"/>
    </source>
</evidence>
<gene>
    <name evidence="2" type="ORF">GXW78_15805</name>
</gene>
<dbReference type="Pfam" id="PF00903">
    <property type="entry name" value="Glyoxalase"/>
    <property type="match status" value="1"/>
</dbReference>
<dbReference type="PANTHER" id="PTHR21366:SF22">
    <property type="entry name" value="VOC DOMAIN-CONTAINING PROTEIN"/>
    <property type="match status" value="1"/>
</dbReference>
<proteinExistence type="predicted"/>
<accession>A0ABS5EJD1</accession>
<dbReference type="SUPFAM" id="SSF54593">
    <property type="entry name" value="Glyoxalase/Bleomycin resistance protein/Dihydroxybiphenyl dioxygenase"/>
    <property type="match status" value="1"/>
</dbReference>
<sequence>MAAPPIAGVLETAIYVADLDRSRRFYEDVLGLAPVFSDARLVAYGIGHAVLLVFLRGSTTETVHMPGGVIPPHDGSGRIHYALSIAEADLPRWAARLAEHGVAEEGRTRWPRGGTSLYFRDPDGNLGEFATPGIWPNEGR</sequence>
<evidence type="ECO:0000313" key="2">
    <source>
        <dbReference type="EMBL" id="MBR0651137.1"/>
    </source>
</evidence>
<dbReference type="PROSITE" id="PS51819">
    <property type="entry name" value="VOC"/>
    <property type="match status" value="1"/>
</dbReference>
<dbReference type="InterPro" id="IPR004360">
    <property type="entry name" value="Glyas_Fos-R_dOase_dom"/>
</dbReference>
<organism evidence="2 3">
    <name type="scientific">Neoroseomonas terrae</name>
    <dbReference type="NCBI Taxonomy" id="424799"/>
    <lineage>
        <taxon>Bacteria</taxon>
        <taxon>Pseudomonadati</taxon>
        <taxon>Pseudomonadota</taxon>
        <taxon>Alphaproteobacteria</taxon>
        <taxon>Acetobacterales</taxon>
        <taxon>Acetobacteraceae</taxon>
        <taxon>Neoroseomonas</taxon>
    </lineage>
</organism>
<evidence type="ECO:0000259" key="1">
    <source>
        <dbReference type="PROSITE" id="PS51819"/>
    </source>
</evidence>
<dbReference type="Gene3D" id="3.10.180.10">
    <property type="entry name" value="2,3-Dihydroxybiphenyl 1,2-Dioxygenase, domain 1"/>
    <property type="match status" value="1"/>
</dbReference>
<dbReference type="InterPro" id="IPR029068">
    <property type="entry name" value="Glyas_Bleomycin-R_OHBP_Dase"/>
</dbReference>
<dbReference type="Proteomes" id="UP000698752">
    <property type="component" value="Unassembled WGS sequence"/>
</dbReference>
<reference evidence="3" key="1">
    <citation type="journal article" date="2021" name="Syst. Appl. Microbiol.">
        <title>Roseomonas hellenica sp. nov., isolated from roots of wild-growing Alkanna tinctoria.</title>
        <authorList>
            <person name="Rat A."/>
            <person name="Naranjo H.D."/>
            <person name="Lebbe L."/>
            <person name="Cnockaert M."/>
            <person name="Krigas N."/>
            <person name="Grigoriadou K."/>
            <person name="Maloupa E."/>
            <person name="Willems A."/>
        </authorList>
    </citation>
    <scope>NUCLEOTIDE SEQUENCE [LARGE SCALE GENOMIC DNA]</scope>
    <source>
        <strain evidence="3">LMG 31159</strain>
    </source>
</reference>
<dbReference type="PANTHER" id="PTHR21366">
    <property type="entry name" value="GLYOXALASE FAMILY PROTEIN"/>
    <property type="match status" value="1"/>
</dbReference>
<dbReference type="RefSeq" id="WP_211869805.1">
    <property type="nucleotide sequence ID" value="NZ_JAAEDI010000016.1"/>
</dbReference>
<dbReference type="InterPro" id="IPR037523">
    <property type="entry name" value="VOC_core"/>
</dbReference>
<comment type="caution">
    <text evidence="2">The sequence shown here is derived from an EMBL/GenBank/DDBJ whole genome shotgun (WGS) entry which is preliminary data.</text>
</comment>
<dbReference type="EMBL" id="JAAEDI010000016">
    <property type="protein sequence ID" value="MBR0651137.1"/>
    <property type="molecule type" value="Genomic_DNA"/>
</dbReference>
<keyword evidence="3" id="KW-1185">Reference proteome</keyword>
<feature type="domain" description="VOC" evidence="1">
    <location>
        <begin position="8"/>
        <end position="132"/>
    </location>
</feature>
<name>A0ABS5EJD1_9PROT</name>
<dbReference type="InterPro" id="IPR050383">
    <property type="entry name" value="GlyoxalaseI/FosfomycinResist"/>
</dbReference>
<protein>
    <submittedName>
        <fullName evidence="2">Glyoxalase</fullName>
    </submittedName>
</protein>